<evidence type="ECO:0000256" key="3">
    <source>
        <dbReference type="ARBA" id="ARBA00023315"/>
    </source>
</evidence>
<sequence length="279" mass="30867">MVNLLLLLILSFPIGTIMALTILGRFFKTGRFYARILSCYFLLVTCAAYGVLASVALRLVGKVSIAQWTTARAFKSLACPVIGLEFKVENESALDTRPAVFVSNHQSELDIVFLGRVFPKHCSVTAKRSLKYIPFLGWFMALSGTVFIDRTNRKSAIAAFDSAIQEIKGNRQSVWIFPEGTRSYFSKPELLPFKKGAFHLAIQAGVPIVPVVVANYSHILHLRERTFEPGVINVKVLDPIDTKGLTTGDVDALVLSTRENMLKELKLISATSVKAEKSQ</sequence>
<protein>
    <recommendedName>
        <fullName evidence="4">1-acyl-sn-glycerol-3-phosphate acyltransferase</fullName>
        <ecNumber evidence="4">2.3.1.51</ecNumber>
    </recommendedName>
</protein>
<evidence type="ECO:0000256" key="2">
    <source>
        <dbReference type="ARBA" id="ARBA00022679"/>
    </source>
</evidence>
<keyword evidence="4" id="KW-0443">Lipid metabolism</keyword>
<dbReference type="InterPro" id="IPR004552">
    <property type="entry name" value="AGP_acyltrans"/>
</dbReference>
<evidence type="ECO:0000259" key="6">
    <source>
        <dbReference type="SMART" id="SM00563"/>
    </source>
</evidence>
<dbReference type="SUPFAM" id="SSF69593">
    <property type="entry name" value="Glycerol-3-phosphate (1)-acyltransferase"/>
    <property type="match status" value="1"/>
</dbReference>
<feature type="transmembrane region" description="Helical" evidence="5">
    <location>
        <begin position="39"/>
        <end position="60"/>
    </location>
</feature>
<dbReference type="GO" id="GO:0016020">
    <property type="term" value="C:membrane"/>
    <property type="evidence" value="ECO:0007669"/>
    <property type="project" value="InterPro"/>
</dbReference>
<dbReference type="EC" id="2.3.1.51" evidence="4"/>
<dbReference type="GO" id="GO:0005783">
    <property type="term" value="C:endoplasmic reticulum"/>
    <property type="evidence" value="ECO:0007669"/>
    <property type="project" value="TreeGrafter"/>
</dbReference>
<evidence type="ECO:0000256" key="1">
    <source>
        <dbReference type="ARBA" id="ARBA00008655"/>
    </source>
</evidence>
<dbReference type="SMART" id="SM00563">
    <property type="entry name" value="PlsC"/>
    <property type="match status" value="1"/>
</dbReference>
<reference evidence="7" key="1">
    <citation type="submission" date="2015-10" db="EMBL/GenBank/DDBJ databases">
        <authorList>
            <person name="Regsiter A."/>
            <person name="william w."/>
        </authorList>
    </citation>
    <scope>NUCLEOTIDE SEQUENCE</scope>
    <source>
        <strain evidence="7">Montdore</strain>
    </source>
</reference>
<keyword evidence="5" id="KW-0472">Membrane</keyword>
<dbReference type="AlphaFoldDB" id="A0A292PWM3"/>
<accession>A0A292PWM3</accession>
<keyword evidence="3 4" id="KW-0012">Acyltransferase</keyword>
<feature type="transmembrane region" description="Helical" evidence="5">
    <location>
        <begin position="6"/>
        <end position="27"/>
    </location>
</feature>
<dbReference type="GO" id="GO:0006654">
    <property type="term" value="P:phosphatidic acid biosynthetic process"/>
    <property type="evidence" value="ECO:0007669"/>
    <property type="project" value="TreeGrafter"/>
</dbReference>
<dbReference type="GO" id="GO:0003841">
    <property type="term" value="F:1-acylglycerol-3-phosphate O-acyltransferase activity"/>
    <property type="evidence" value="ECO:0007669"/>
    <property type="project" value="UniProtKB-UniRule"/>
</dbReference>
<evidence type="ECO:0000313" key="8">
    <source>
        <dbReference type="Proteomes" id="UP001412239"/>
    </source>
</evidence>
<proteinExistence type="inferred from homology"/>
<dbReference type="InterPro" id="IPR002123">
    <property type="entry name" value="Plipid/glycerol_acylTrfase"/>
</dbReference>
<evidence type="ECO:0000313" key="7">
    <source>
        <dbReference type="EMBL" id="CUS12012.1"/>
    </source>
</evidence>
<feature type="domain" description="Phospholipid/glycerol acyltransferase" evidence="6">
    <location>
        <begin position="99"/>
        <end position="216"/>
    </location>
</feature>
<dbReference type="PANTHER" id="PTHR10434">
    <property type="entry name" value="1-ACYL-SN-GLYCEROL-3-PHOSPHATE ACYLTRANSFERASE"/>
    <property type="match status" value="1"/>
</dbReference>
<dbReference type="NCBIfam" id="TIGR00530">
    <property type="entry name" value="AGP_acyltrn"/>
    <property type="match status" value="1"/>
</dbReference>
<keyword evidence="2 4" id="KW-0808">Transferase</keyword>
<comment type="domain">
    <text evidence="4">The HXXXXD motif is essential for acyltransferase activity and may constitute the binding site for the phosphate moiety of the glycerol-3-phosphate.</text>
</comment>
<gene>
    <name evidence="7" type="ORF">GSTUAT00003926001</name>
</gene>
<organism evidence="7 8">
    <name type="scientific">Tuber aestivum</name>
    <name type="common">summer truffle</name>
    <dbReference type="NCBI Taxonomy" id="59557"/>
    <lineage>
        <taxon>Eukaryota</taxon>
        <taxon>Fungi</taxon>
        <taxon>Dikarya</taxon>
        <taxon>Ascomycota</taxon>
        <taxon>Pezizomycotina</taxon>
        <taxon>Pezizomycetes</taxon>
        <taxon>Pezizales</taxon>
        <taxon>Tuberaceae</taxon>
        <taxon>Tuber</taxon>
    </lineage>
</organism>
<dbReference type="EMBL" id="LN891007">
    <property type="protein sequence ID" value="CUS12012.1"/>
    <property type="molecule type" value="Genomic_DNA"/>
</dbReference>
<dbReference type="CDD" id="cd07989">
    <property type="entry name" value="LPLAT_AGPAT-like"/>
    <property type="match status" value="1"/>
</dbReference>
<evidence type="ECO:0000256" key="4">
    <source>
        <dbReference type="RuleBase" id="RU361267"/>
    </source>
</evidence>
<keyword evidence="5" id="KW-0812">Transmembrane</keyword>
<comment type="catalytic activity">
    <reaction evidence="4">
        <text>a 1-acyl-sn-glycero-3-phosphate + an acyl-CoA = a 1,2-diacyl-sn-glycero-3-phosphate + CoA</text>
        <dbReference type="Rhea" id="RHEA:19709"/>
        <dbReference type="ChEBI" id="CHEBI:57287"/>
        <dbReference type="ChEBI" id="CHEBI:57970"/>
        <dbReference type="ChEBI" id="CHEBI:58342"/>
        <dbReference type="ChEBI" id="CHEBI:58608"/>
        <dbReference type="EC" id="2.3.1.51"/>
    </reaction>
</comment>
<dbReference type="Pfam" id="PF01553">
    <property type="entry name" value="Acyltransferase"/>
    <property type="match status" value="1"/>
</dbReference>
<keyword evidence="5" id="KW-1133">Transmembrane helix</keyword>
<keyword evidence="4" id="KW-1208">Phospholipid metabolism</keyword>
<name>A0A292PWM3_9PEZI</name>
<evidence type="ECO:0000256" key="5">
    <source>
        <dbReference type="SAM" id="Phobius"/>
    </source>
</evidence>
<comment type="similarity">
    <text evidence="1 4">Belongs to the 1-acyl-sn-glycerol-3-phosphate acyltransferase family.</text>
</comment>
<keyword evidence="8" id="KW-1185">Reference proteome</keyword>
<dbReference type="Proteomes" id="UP001412239">
    <property type="component" value="Unassembled WGS sequence"/>
</dbReference>
<dbReference type="PANTHER" id="PTHR10434:SF11">
    <property type="entry name" value="1-ACYL-SN-GLYCEROL-3-PHOSPHATE ACYLTRANSFERASE"/>
    <property type="match status" value="1"/>
</dbReference>
<keyword evidence="4" id="KW-0594">Phospholipid biosynthesis</keyword>
<keyword evidence="4" id="KW-0444">Lipid biosynthesis</keyword>